<sequence length="63" mass="7306">MNQTDWQELITTPLKVTKPYWFVQTQNGTRVYETVNRDQAVKYAKSNSIVHIILSVHESKGVN</sequence>
<gene>
    <name evidence="1" type="ORF">H7R52_11125</name>
</gene>
<organism evidence="1 2">
    <name type="scientific">Weissella confusa</name>
    <name type="common">Lactobacillus confusus</name>
    <dbReference type="NCBI Taxonomy" id="1583"/>
    <lineage>
        <taxon>Bacteria</taxon>
        <taxon>Bacillati</taxon>
        <taxon>Bacillota</taxon>
        <taxon>Bacilli</taxon>
        <taxon>Lactobacillales</taxon>
        <taxon>Lactobacillaceae</taxon>
        <taxon>Weissella</taxon>
    </lineage>
</organism>
<comment type="caution">
    <text evidence="1">The sequence shown here is derived from an EMBL/GenBank/DDBJ whole genome shotgun (WGS) entry which is preliminary data.</text>
</comment>
<evidence type="ECO:0000313" key="2">
    <source>
        <dbReference type="Proteomes" id="UP000650485"/>
    </source>
</evidence>
<reference evidence="1" key="1">
    <citation type="submission" date="2020-08" db="EMBL/GenBank/DDBJ databases">
        <title>Complete genome sequence of Weissella confusa strain FS54 provides insights into metabolic potential.</title>
        <authorList>
            <person name="Fhoula I."/>
            <person name="Najjari A."/>
            <person name="Lekired A."/>
            <person name="Bessrour-Aouam N."/>
            <person name="Jaballah S."/>
            <person name="Klibi N."/>
            <person name="Ouzari H.-I."/>
        </authorList>
    </citation>
    <scope>NUCLEOTIDE SEQUENCE</scope>
    <source>
        <strain evidence="1">FS54</strain>
    </source>
</reference>
<dbReference type="EMBL" id="JACSZT010000008">
    <property type="protein sequence ID" value="MBC6499213.1"/>
    <property type="molecule type" value="Genomic_DNA"/>
</dbReference>
<protein>
    <submittedName>
        <fullName evidence="1">Uncharacterized protein</fullName>
    </submittedName>
</protein>
<name>A0A923NI68_WEICO</name>
<dbReference type="Proteomes" id="UP000650485">
    <property type="component" value="Unassembled WGS sequence"/>
</dbReference>
<evidence type="ECO:0000313" key="1">
    <source>
        <dbReference type="EMBL" id="MBC6499213.1"/>
    </source>
</evidence>
<proteinExistence type="predicted"/>
<dbReference type="AlphaFoldDB" id="A0A923NI68"/>
<accession>A0A923NI68</accession>
<dbReference type="RefSeq" id="WP_252972221.1">
    <property type="nucleotide sequence ID" value="NZ_ALXJ01000072.1"/>
</dbReference>